<dbReference type="SMART" id="SM00487">
    <property type="entry name" value="DEXDc"/>
    <property type="match status" value="1"/>
</dbReference>
<feature type="region of interest" description="Disordered" evidence="8">
    <location>
        <begin position="86"/>
        <end position="122"/>
    </location>
</feature>
<dbReference type="GO" id="GO:0016787">
    <property type="term" value="F:hydrolase activity"/>
    <property type="evidence" value="ECO:0007669"/>
    <property type="project" value="UniProtKB-KW"/>
</dbReference>
<proteinExistence type="predicted"/>
<dbReference type="InterPro" id="IPR038718">
    <property type="entry name" value="SNF2-like_sf"/>
</dbReference>
<dbReference type="GO" id="GO:0008270">
    <property type="term" value="F:zinc ion binding"/>
    <property type="evidence" value="ECO:0007669"/>
    <property type="project" value="UniProtKB-KW"/>
</dbReference>
<dbReference type="Pfam" id="PF00271">
    <property type="entry name" value="Helicase_C"/>
    <property type="match status" value="1"/>
</dbReference>
<reference evidence="12 13" key="1">
    <citation type="journal article" date="2014" name="BMC Genomics">
        <title>Comparative genome sequencing reveals chemotype-specific gene clusters in the toxigenic black mold Stachybotrys.</title>
        <authorList>
            <person name="Semeiks J."/>
            <person name="Borek D."/>
            <person name="Otwinowski Z."/>
            <person name="Grishin N.V."/>
        </authorList>
    </citation>
    <scope>NUCLEOTIDE SEQUENCE [LARGE SCALE GENOMIC DNA]</scope>
    <source>
        <strain evidence="13">CBS 109288 / IBT 7711</strain>
    </source>
</reference>
<dbReference type="PANTHER" id="PTHR45626:SF52">
    <property type="entry name" value="SINGLE-STRANDED DNA-DEPENDENT ATPASE (EUROFUNG)"/>
    <property type="match status" value="1"/>
</dbReference>
<keyword evidence="1" id="KW-0479">Metal-binding</keyword>
<dbReference type="AlphaFoldDB" id="A0A084B7R0"/>
<dbReference type="SMART" id="SM00490">
    <property type="entry name" value="HELICc"/>
    <property type="match status" value="1"/>
</dbReference>
<keyword evidence="3 7" id="KW-0863">Zinc-finger</keyword>
<dbReference type="PROSITE" id="PS51194">
    <property type="entry name" value="HELICASE_CTER"/>
    <property type="match status" value="1"/>
</dbReference>
<dbReference type="Proteomes" id="UP000028045">
    <property type="component" value="Unassembled WGS sequence"/>
</dbReference>
<sequence length="967" mass="108519">MDVTSILNAPNGDWTELSLDDDLWNSLAHMPDDFPGLGDLSTQPWLNDDVSIADSAFTGDAFPATAYQSCFFNVQAGLESWARGTTQLSGAPDQDGSRNLTMQDSSPSGGAHDASDGNENHEESQTVCYGMIHCVAVRLLGDGSSLNVELQQRAISAGKAYITFTMCSKNGCILVEVTSEITLGVLNDNSSTAIRSLLSRSELRFEPVARPGDLREKISTAHKANHAIVHLDINVYGPAGLATEIGGELTKSKVWLQRPDYQQRQYPYENPHTIHFPDISNDMQQEEISAGVDQTRPERGDSIAQLVQDVQASTQRAHRLERATGDARLKTSLLPHQGKALTFMRERESGNIQENFRLWKPATVDGQNLFVHSITKTRCHDRPNEGGGGILADEMGMGKSLSTLALIIGTLQEGHEWAQKSRDEELGSSRIKAHSHGTLVIVPSALLITNWVKEIKLHLGDAISFVKYHGQTRERCLETLSKADVVLTTYKTLATDDSLKSNHPRRQPLRKIEWFRIVLDEAHNIRRPATTFYKACCELQGRSRWCLTGTPIQNTLEDLGALLAFLKAKPFHSLAQFRRYLVIPYQQHDPIAKDRLVMLYDSLILQQSKRVLHLPGQEERLREVHLTDEEKQQYKQAEDMMQRSIRQRAGERGENGTIGLFEAHLHLRLICNHGTHQKPRSWQRHRRSKEEREAWVVELGLNAEQKCDMCSQPRPIIATSNAISQFVEDCKHFLCADCLDAQSEEADLIRRRCPICSDLSNGTTDLLFHQEDTQDTFMSEADSRTETERSFEKGYFNIAGHSSKIHMLIEDVKQALAETGTDENGRRTKSKSIIFSCWTKTLDLIHRYLQRNDMESLRIDGDCSLSQRQKVLDRFSSNGGPQVLLMTTGTGAFGLNLTAANHIFIVELQWNPSVESQAIARAVRIRQQDKVIVTRYIVVGTVEENLKSQQINKKRAAQAGLKEQDGT</sequence>
<dbReference type="GO" id="GO:0008094">
    <property type="term" value="F:ATP-dependent activity, acting on DNA"/>
    <property type="evidence" value="ECO:0007669"/>
    <property type="project" value="TreeGrafter"/>
</dbReference>
<evidence type="ECO:0000259" key="9">
    <source>
        <dbReference type="PROSITE" id="PS50089"/>
    </source>
</evidence>
<evidence type="ECO:0008006" key="14">
    <source>
        <dbReference type="Google" id="ProtNLM"/>
    </source>
</evidence>
<dbReference type="OrthoDB" id="448448at2759"/>
<dbReference type="Gene3D" id="3.40.50.10810">
    <property type="entry name" value="Tandem AAA-ATPase domain"/>
    <property type="match status" value="1"/>
</dbReference>
<evidence type="ECO:0000256" key="7">
    <source>
        <dbReference type="PROSITE-ProRule" id="PRU00175"/>
    </source>
</evidence>
<dbReference type="Pfam" id="PF00176">
    <property type="entry name" value="SNF2-rel_dom"/>
    <property type="match status" value="1"/>
</dbReference>
<dbReference type="PROSITE" id="PS51192">
    <property type="entry name" value="HELICASE_ATP_BIND_1"/>
    <property type="match status" value="1"/>
</dbReference>
<dbReference type="InterPro" id="IPR050628">
    <property type="entry name" value="SNF2_RAD54_helicase_TF"/>
</dbReference>
<keyword evidence="2" id="KW-0547">Nucleotide-binding</keyword>
<dbReference type="GO" id="GO:0006281">
    <property type="term" value="P:DNA repair"/>
    <property type="evidence" value="ECO:0007669"/>
    <property type="project" value="TreeGrafter"/>
</dbReference>
<feature type="domain" description="Helicase ATP-binding" evidence="10">
    <location>
        <begin position="380"/>
        <end position="569"/>
    </location>
</feature>
<dbReference type="CDD" id="cd18008">
    <property type="entry name" value="DEXDc_SHPRH-like"/>
    <property type="match status" value="1"/>
</dbReference>
<protein>
    <recommendedName>
        <fullName evidence="14">RING-type domain-containing protein</fullName>
    </recommendedName>
</protein>
<feature type="domain" description="RING-type" evidence="9">
    <location>
        <begin position="707"/>
        <end position="757"/>
    </location>
</feature>
<dbReference type="PROSITE" id="PS50089">
    <property type="entry name" value="ZF_RING_2"/>
    <property type="match status" value="1"/>
</dbReference>
<evidence type="ECO:0000256" key="2">
    <source>
        <dbReference type="ARBA" id="ARBA00022741"/>
    </source>
</evidence>
<evidence type="ECO:0000256" key="8">
    <source>
        <dbReference type="SAM" id="MobiDB-lite"/>
    </source>
</evidence>
<keyword evidence="6" id="KW-0067">ATP-binding</keyword>
<dbReference type="HOGENOM" id="CLU_000315_2_7_1"/>
<keyword evidence="5" id="KW-0862">Zinc</keyword>
<keyword evidence="4" id="KW-0378">Hydrolase</keyword>
<dbReference type="InterPro" id="IPR014001">
    <property type="entry name" value="Helicase_ATP-bd"/>
</dbReference>
<organism evidence="12 13">
    <name type="scientific">Stachybotrys chartarum (strain CBS 109288 / IBT 7711)</name>
    <name type="common">Toxic black mold</name>
    <name type="synonym">Stilbospora chartarum</name>
    <dbReference type="NCBI Taxonomy" id="1280523"/>
    <lineage>
        <taxon>Eukaryota</taxon>
        <taxon>Fungi</taxon>
        <taxon>Dikarya</taxon>
        <taxon>Ascomycota</taxon>
        <taxon>Pezizomycotina</taxon>
        <taxon>Sordariomycetes</taxon>
        <taxon>Hypocreomycetidae</taxon>
        <taxon>Hypocreales</taxon>
        <taxon>Stachybotryaceae</taxon>
        <taxon>Stachybotrys</taxon>
    </lineage>
</organism>
<dbReference type="CDD" id="cd18793">
    <property type="entry name" value="SF2_C_SNF"/>
    <property type="match status" value="1"/>
</dbReference>
<dbReference type="SUPFAM" id="SSF52540">
    <property type="entry name" value="P-loop containing nucleoside triphosphate hydrolases"/>
    <property type="match status" value="2"/>
</dbReference>
<feature type="compositionally biased region" description="Basic and acidic residues" evidence="8">
    <location>
        <begin position="113"/>
        <end position="122"/>
    </location>
</feature>
<evidence type="ECO:0000313" key="12">
    <source>
        <dbReference type="EMBL" id="KEY73589.1"/>
    </source>
</evidence>
<dbReference type="InterPro" id="IPR049730">
    <property type="entry name" value="SNF2/RAD54-like_C"/>
</dbReference>
<dbReference type="GO" id="GO:0005524">
    <property type="term" value="F:ATP binding"/>
    <property type="evidence" value="ECO:0007669"/>
    <property type="project" value="UniProtKB-KW"/>
</dbReference>
<dbReference type="InterPro" id="IPR001650">
    <property type="entry name" value="Helicase_C-like"/>
</dbReference>
<evidence type="ECO:0000256" key="3">
    <source>
        <dbReference type="ARBA" id="ARBA00022771"/>
    </source>
</evidence>
<dbReference type="InterPro" id="IPR017907">
    <property type="entry name" value="Znf_RING_CS"/>
</dbReference>
<dbReference type="InterPro" id="IPR000330">
    <property type="entry name" value="SNF2_N"/>
</dbReference>
<dbReference type="PANTHER" id="PTHR45626">
    <property type="entry name" value="TRANSCRIPTION TERMINATION FACTOR 2-RELATED"/>
    <property type="match status" value="1"/>
</dbReference>
<dbReference type="EMBL" id="KL647817">
    <property type="protein sequence ID" value="KEY73589.1"/>
    <property type="molecule type" value="Genomic_DNA"/>
</dbReference>
<dbReference type="Gene3D" id="3.40.50.300">
    <property type="entry name" value="P-loop containing nucleotide triphosphate hydrolases"/>
    <property type="match status" value="1"/>
</dbReference>
<evidence type="ECO:0000259" key="11">
    <source>
        <dbReference type="PROSITE" id="PS51194"/>
    </source>
</evidence>
<evidence type="ECO:0000256" key="5">
    <source>
        <dbReference type="ARBA" id="ARBA00022833"/>
    </source>
</evidence>
<evidence type="ECO:0000259" key="10">
    <source>
        <dbReference type="PROSITE" id="PS51192"/>
    </source>
</evidence>
<dbReference type="GO" id="GO:0005634">
    <property type="term" value="C:nucleus"/>
    <property type="evidence" value="ECO:0007669"/>
    <property type="project" value="TreeGrafter"/>
</dbReference>
<feature type="compositionally biased region" description="Polar residues" evidence="8">
    <location>
        <begin position="97"/>
        <end position="108"/>
    </location>
</feature>
<accession>A0A084B7R0</accession>
<keyword evidence="13" id="KW-1185">Reference proteome</keyword>
<dbReference type="InterPro" id="IPR027417">
    <property type="entry name" value="P-loop_NTPase"/>
</dbReference>
<evidence type="ECO:0000313" key="13">
    <source>
        <dbReference type="Proteomes" id="UP000028045"/>
    </source>
</evidence>
<dbReference type="InterPro" id="IPR001841">
    <property type="entry name" value="Znf_RING"/>
</dbReference>
<dbReference type="PROSITE" id="PS00518">
    <property type="entry name" value="ZF_RING_1"/>
    <property type="match status" value="1"/>
</dbReference>
<evidence type="ECO:0000256" key="1">
    <source>
        <dbReference type="ARBA" id="ARBA00022723"/>
    </source>
</evidence>
<name>A0A084B7R0_STACB</name>
<gene>
    <name evidence="12" type="ORF">S7711_09125</name>
</gene>
<feature type="domain" description="Helicase C-terminal" evidence="11">
    <location>
        <begin position="811"/>
        <end position="967"/>
    </location>
</feature>
<evidence type="ECO:0000256" key="4">
    <source>
        <dbReference type="ARBA" id="ARBA00022801"/>
    </source>
</evidence>
<evidence type="ECO:0000256" key="6">
    <source>
        <dbReference type="ARBA" id="ARBA00022840"/>
    </source>
</evidence>